<dbReference type="GO" id="GO:0004654">
    <property type="term" value="F:polyribonucleotide nucleotidyltransferase activity"/>
    <property type="evidence" value="ECO:0007669"/>
    <property type="project" value="UniProtKB-EC"/>
</dbReference>
<keyword evidence="2" id="KW-0460">Magnesium</keyword>
<keyword evidence="6" id="KW-0548">Nucleotidyltransferase</keyword>
<evidence type="ECO:0000256" key="1">
    <source>
        <dbReference type="ARBA" id="ARBA00006767"/>
    </source>
</evidence>
<dbReference type="PROSITE" id="PS50126">
    <property type="entry name" value="S1"/>
    <property type="match status" value="1"/>
</dbReference>
<accession>A0A3B0YAP5</accession>
<dbReference type="PANTHER" id="PTHR10724">
    <property type="entry name" value="30S RIBOSOMAL PROTEIN S1"/>
    <property type="match status" value="1"/>
</dbReference>
<sequence length="85" mass="9480">CKRRIEQLTADVEVGHIYEGKVAKLMDFGAFVTILPGKDGLVHISQISDERVEKVSDKLTEGDTIKVKVLEVDKQGRIRLSMKAV</sequence>
<keyword evidence="4" id="KW-0687">Ribonucleoprotein</keyword>
<evidence type="ECO:0000313" key="6">
    <source>
        <dbReference type="EMBL" id="VAW72392.1"/>
    </source>
</evidence>
<dbReference type="EMBL" id="UOFM01000015">
    <property type="protein sequence ID" value="VAW72392.1"/>
    <property type="molecule type" value="Genomic_DNA"/>
</dbReference>
<dbReference type="GO" id="GO:0003729">
    <property type="term" value="F:mRNA binding"/>
    <property type="evidence" value="ECO:0007669"/>
    <property type="project" value="TreeGrafter"/>
</dbReference>
<feature type="non-terminal residue" evidence="6">
    <location>
        <position position="1"/>
    </location>
</feature>
<keyword evidence="3" id="KW-0689">Ribosomal protein</keyword>
<dbReference type="GO" id="GO:0006412">
    <property type="term" value="P:translation"/>
    <property type="evidence" value="ECO:0007669"/>
    <property type="project" value="TreeGrafter"/>
</dbReference>
<dbReference type="CDD" id="cd04472">
    <property type="entry name" value="S1_PNPase"/>
    <property type="match status" value="1"/>
</dbReference>
<dbReference type="InterPro" id="IPR012340">
    <property type="entry name" value="NA-bd_OB-fold"/>
</dbReference>
<keyword evidence="6" id="KW-0808">Transferase</keyword>
<dbReference type="GO" id="GO:0003735">
    <property type="term" value="F:structural constituent of ribosome"/>
    <property type="evidence" value="ECO:0007669"/>
    <property type="project" value="TreeGrafter"/>
</dbReference>
<dbReference type="InterPro" id="IPR003029">
    <property type="entry name" value="S1_domain"/>
</dbReference>
<reference evidence="6" key="1">
    <citation type="submission" date="2018-06" db="EMBL/GenBank/DDBJ databases">
        <authorList>
            <person name="Zhirakovskaya E."/>
        </authorList>
    </citation>
    <scope>NUCLEOTIDE SEQUENCE</scope>
</reference>
<name>A0A3B0YAP5_9ZZZZ</name>
<dbReference type="Pfam" id="PF00575">
    <property type="entry name" value="S1"/>
    <property type="match status" value="1"/>
</dbReference>
<dbReference type="AlphaFoldDB" id="A0A3B0YAP5"/>
<dbReference type="InterPro" id="IPR050437">
    <property type="entry name" value="Ribos_protein_bS1-like"/>
</dbReference>
<dbReference type="SMART" id="SM00316">
    <property type="entry name" value="S1"/>
    <property type="match status" value="1"/>
</dbReference>
<dbReference type="SUPFAM" id="SSF50249">
    <property type="entry name" value="Nucleic acid-binding proteins"/>
    <property type="match status" value="1"/>
</dbReference>
<dbReference type="Gene3D" id="2.40.50.140">
    <property type="entry name" value="Nucleic acid-binding proteins"/>
    <property type="match status" value="1"/>
</dbReference>
<evidence type="ECO:0000256" key="2">
    <source>
        <dbReference type="ARBA" id="ARBA00022842"/>
    </source>
</evidence>
<protein>
    <submittedName>
        <fullName evidence="6">Polyribonucleotide nucleotidyltransferase</fullName>
        <ecNumber evidence="6">2.7.7.8</ecNumber>
    </submittedName>
</protein>
<evidence type="ECO:0000256" key="4">
    <source>
        <dbReference type="ARBA" id="ARBA00023274"/>
    </source>
</evidence>
<dbReference type="PANTHER" id="PTHR10724:SF7">
    <property type="entry name" value="SMALL RIBOSOMAL SUBUNIT PROTEIN BS1C"/>
    <property type="match status" value="1"/>
</dbReference>
<feature type="domain" description="S1 motif" evidence="5">
    <location>
        <begin position="15"/>
        <end position="83"/>
    </location>
</feature>
<dbReference type="EC" id="2.7.7.8" evidence="6"/>
<dbReference type="GO" id="GO:0022627">
    <property type="term" value="C:cytosolic small ribosomal subunit"/>
    <property type="evidence" value="ECO:0007669"/>
    <property type="project" value="TreeGrafter"/>
</dbReference>
<organism evidence="6">
    <name type="scientific">hydrothermal vent metagenome</name>
    <dbReference type="NCBI Taxonomy" id="652676"/>
    <lineage>
        <taxon>unclassified sequences</taxon>
        <taxon>metagenomes</taxon>
        <taxon>ecological metagenomes</taxon>
    </lineage>
</organism>
<gene>
    <name evidence="6" type="ORF">MNBD_GAMMA14-2745</name>
</gene>
<evidence type="ECO:0000259" key="5">
    <source>
        <dbReference type="PROSITE" id="PS50126"/>
    </source>
</evidence>
<proteinExistence type="inferred from homology"/>
<dbReference type="FunFam" id="2.40.50.140:FF:000023">
    <property type="entry name" value="Polyribonucleotide nucleotidyltransferase"/>
    <property type="match status" value="1"/>
</dbReference>
<comment type="similarity">
    <text evidence="1">Belongs to the bacterial ribosomal protein bS1 family.</text>
</comment>
<evidence type="ECO:0000256" key="3">
    <source>
        <dbReference type="ARBA" id="ARBA00022980"/>
    </source>
</evidence>